<dbReference type="EC" id="2.7.1.180" evidence="1"/>
<evidence type="ECO:0000313" key="12">
    <source>
        <dbReference type="Proteomes" id="UP000295129"/>
    </source>
</evidence>
<evidence type="ECO:0000256" key="8">
    <source>
        <dbReference type="ARBA" id="ARBA00031306"/>
    </source>
</evidence>
<proteinExistence type="predicted"/>
<keyword evidence="7 10" id="KW-0460">Magnesium</keyword>
<dbReference type="PANTHER" id="PTHR30040">
    <property type="entry name" value="THIAMINE BIOSYNTHESIS LIPOPROTEIN APBE"/>
    <property type="match status" value="1"/>
</dbReference>
<evidence type="ECO:0000256" key="10">
    <source>
        <dbReference type="PIRSR" id="PIRSR006268-2"/>
    </source>
</evidence>
<keyword evidence="5 10" id="KW-0479">Metal-binding</keyword>
<dbReference type="GO" id="GO:0046872">
    <property type="term" value="F:metal ion binding"/>
    <property type="evidence" value="ECO:0007669"/>
    <property type="project" value="UniProtKB-KW"/>
</dbReference>
<evidence type="ECO:0000256" key="3">
    <source>
        <dbReference type="ARBA" id="ARBA00022630"/>
    </source>
</evidence>
<dbReference type="InterPro" id="IPR024932">
    <property type="entry name" value="ApbE"/>
</dbReference>
<dbReference type="Proteomes" id="UP000295129">
    <property type="component" value="Unassembled WGS sequence"/>
</dbReference>
<dbReference type="GO" id="GO:0016740">
    <property type="term" value="F:transferase activity"/>
    <property type="evidence" value="ECO:0007669"/>
    <property type="project" value="UniProtKB-KW"/>
</dbReference>
<dbReference type="SUPFAM" id="SSF143631">
    <property type="entry name" value="ApbE-like"/>
    <property type="match status" value="1"/>
</dbReference>
<gene>
    <name evidence="11" type="ORF">C7389_111127</name>
</gene>
<keyword evidence="4" id="KW-0808">Transferase</keyword>
<keyword evidence="6" id="KW-0274">FAD</keyword>
<dbReference type="PIRSF" id="PIRSF006268">
    <property type="entry name" value="ApbE"/>
    <property type="match status" value="1"/>
</dbReference>
<evidence type="ECO:0000256" key="4">
    <source>
        <dbReference type="ARBA" id="ARBA00022679"/>
    </source>
</evidence>
<feature type="binding site" evidence="10">
    <location>
        <position position="222"/>
    </location>
    <ligand>
        <name>Mg(2+)</name>
        <dbReference type="ChEBI" id="CHEBI:18420"/>
    </ligand>
</feature>
<accession>A0A4R6DYX2</accession>
<dbReference type="Gene3D" id="3.10.520.10">
    <property type="entry name" value="ApbE-like domains"/>
    <property type="match status" value="1"/>
</dbReference>
<organism evidence="11 12">
    <name type="scientific">Azoarcus indigens</name>
    <dbReference type="NCBI Taxonomy" id="29545"/>
    <lineage>
        <taxon>Bacteria</taxon>
        <taxon>Pseudomonadati</taxon>
        <taxon>Pseudomonadota</taxon>
        <taxon>Betaproteobacteria</taxon>
        <taxon>Rhodocyclales</taxon>
        <taxon>Zoogloeaceae</taxon>
        <taxon>Azoarcus</taxon>
    </lineage>
</organism>
<keyword evidence="3" id="KW-0285">Flavoprotein</keyword>
<evidence type="ECO:0000256" key="6">
    <source>
        <dbReference type="ARBA" id="ARBA00022827"/>
    </source>
</evidence>
<dbReference type="EMBL" id="SNVV01000011">
    <property type="protein sequence ID" value="TDN49648.1"/>
    <property type="molecule type" value="Genomic_DNA"/>
</dbReference>
<evidence type="ECO:0000256" key="7">
    <source>
        <dbReference type="ARBA" id="ARBA00022842"/>
    </source>
</evidence>
<name>A0A4R6DYX2_9RHOO</name>
<comment type="cofactor">
    <cofactor evidence="10">
        <name>Mg(2+)</name>
        <dbReference type="ChEBI" id="CHEBI:18420"/>
    </cofactor>
    <cofactor evidence="10">
        <name>Mn(2+)</name>
        <dbReference type="ChEBI" id="CHEBI:29035"/>
    </cofactor>
    <text evidence="10">Magnesium. Can also use manganese.</text>
</comment>
<evidence type="ECO:0000313" key="11">
    <source>
        <dbReference type="EMBL" id="TDN49648.1"/>
    </source>
</evidence>
<dbReference type="InterPro" id="IPR003374">
    <property type="entry name" value="ApbE-like_sf"/>
</dbReference>
<reference evidence="11 12" key="1">
    <citation type="submission" date="2019-03" db="EMBL/GenBank/DDBJ databases">
        <title>Genomic Encyclopedia of Type Strains, Phase IV (KMG-IV): sequencing the most valuable type-strain genomes for metagenomic binning, comparative biology and taxonomic classification.</title>
        <authorList>
            <person name="Goeker M."/>
        </authorList>
    </citation>
    <scope>NUCLEOTIDE SEQUENCE [LARGE SCALE GENOMIC DNA]</scope>
    <source>
        <strain evidence="11 12">DSM 12121</strain>
    </source>
</reference>
<dbReference type="PANTHER" id="PTHR30040:SF2">
    <property type="entry name" value="FAD:PROTEIN FMN TRANSFERASE"/>
    <property type="match status" value="1"/>
</dbReference>
<evidence type="ECO:0000256" key="9">
    <source>
        <dbReference type="ARBA" id="ARBA00048540"/>
    </source>
</evidence>
<comment type="caution">
    <text evidence="11">The sequence shown here is derived from an EMBL/GenBank/DDBJ whole genome shotgun (WGS) entry which is preliminary data.</text>
</comment>
<comment type="catalytic activity">
    <reaction evidence="9">
        <text>L-threonyl-[protein] + FAD = FMN-L-threonyl-[protein] + AMP + H(+)</text>
        <dbReference type="Rhea" id="RHEA:36847"/>
        <dbReference type="Rhea" id="RHEA-COMP:11060"/>
        <dbReference type="Rhea" id="RHEA-COMP:11061"/>
        <dbReference type="ChEBI" id="CHEBI:15378"/>
        <dbReference type="ChEBI" id="CHEBI:30013"/>
        <dbReference type="ChEBI" id="CHEBI:57692"/>
        <dbReference type="ChEBI" id="CHEBI:74257"/>
        <dbReference type="ChEBI" id="CHEBI:456215"/>
        <dbReference type="EC" id="2.7.1.180"/>
    </reaction>
</comment>
<feature type="binding site" evidence="10">
    <location>
        <position position="337"/>
    </location>
    <ligand>
        <name>Mg(2+)</name>
        <dbReference type="ChEBI" id="CHEBI:18420"/>
    </ligand>
</feature>
<dbReference type="AlphaFoldDB" id="A0A4R6DYX2"/>
<evidence type="ECO:0000256" key="1">
    <source>
        <dbReference type="ARBA" id="ARBA00011955"/>
    </source>
</evidence>
<protein>
    <recommendedName>
        <fullName evidence="2">FAD:protein FMN transferase</fullName>
        <ecNumber evidence="1">2.7.1.180</ecNumber>
    </recommendedName>
    <alternativeName>
        <fullName evidence="8">Flavin transferase</fullName>
    </alternativeName>
</protein>
<dbReference type="Pfam" id="PF02424">
    <property type="entry name" value="ApbE"/>
    <property type="match status" value="1"/>
</dbReference>
<evidence type="ECO:0000256" key="5">
    <source>
        <dbReference type="ARBA" id="ARBA00022723"/>
    </source>
</evidence>
<evidence type="ECO:0000256" key="2">
    <source>
        <dbReference type="ARBA" id="ARBA00016337"/>
    </source>
</evidence>
<sequence length="393" mass="42454">MRRASSFPLPPQAAAKAGEGCAKIRPMNPPAPPSVRQSPLFPLRFPFFLASSLLRLFGLLLAASLLAGCARPQVFHQESYVFGTRVDVAVYGEDQAQADAAMAAVLGEFDRLHRAYHAWEPSELTALNEGLARGDTVTVSDELAAMLKDAQRLAATGDELFDPALGRLIALWGFHTDTFVPQRPDMDKVRELVAARPRMSDLVIDGNKVSSRNPAVQLDLGGYAKGYALDRAIAILRDQGVHNALVNIGGNVMALGAKGDQPWRIGIQHPREPGPLATLPLYDGEAIGTSGDYQRYFELDGVRYAHLLDPRTGEPAHATESLTVLITPRADAGTLSDAASKPAYIAGDGWRQQVRNFGIEHALRVAADGRIEVTRALRARLQLPSGIDMAVVD</sequence>
<keyword evidence="11" id="KW-0449">Lipoprotein</keyword>
<keyword evidence="12" id="KW-1185">Reference proteome</keyword>